<keyword evidence="2" id="KW-1185">Reference proteome</keyword>
<evidence type="ECO:0000313" key="2">
    <source>
        <dbReference type="Proteomes" id="UP000830835"/>
    </source>
</evidence>
<accession>A0ABT0CE80</accession>
<sequence>MVCGLNGLLFLALIALIPRVWGLRSALLATARAMEDWREAAQGALAPTPAELLRLRQSLQANRATLTLWQRRLQFWQGIRRVVFWLKDRFY</sequence>
<gene>
    <name evidence="1" type="ORF">JX360_12105</name>
</gene>
<reference evidence="1" key="1">
    <citation type="submission" date="2021-02" db="EMBL/GenBank/DDBJ databases">
        <title>The CRISPR/cas machinery reduction and long-range gene transfer in the hot spring cyanobacterium Synechococcus.</title>
        <authorList>
            <person name="Dvorak P."/>
            <person name="Jahodarova E."/>
            <person name="Hasler P."/>
            <person name="Poulickova A."/>
        </authorList>
    </citation>
    <scope>NUCLEOTIDE SEQUENCE</scope>
    <source>
        <strain evidence="1">Rupite</strain>
    </source>
</reference>
<organism evidence="1 2">
    <name type="scientific">Thermostichus vulcanus str. 'Rupite'</name>
    <dbReference type="NCBI Taxonomy" id="2813851"/>
    <lineage>
        <taxon>Bacteria</taxon>
        <taxon>Bacillati</taxon>
        <taxon>Cyanobacteriota</taxon>
        <taxon>Cyanophyceae</taxon>
        <taxon>Thermostichales</taxon>
        <taxon>Thermostichaceae</taxon>
        <taxon>Thermostichus</taxon>
    </lineage>
</organism>
<comment type="caution">
    <text evidence="1">The sequence shown here is derived from an EMBL/GenBank/DDBJ whole genome shotgun (WGS) entry which is preliminary data.</text>
</comment>
<evidence type="ECO:0000313" key="1">
    <source>
        <dbReference type="EMBL" id="MCJ2543640.1"/>
    </source>
</evidence>
<dbReference type="Proteomes" id="UP000830835">
    <property type="component" value="Unassembled WGS sequence"/>
</dbReference>
<name>A0ABT0CE80_THEVL</name>
<proteinExistence type="predicted"/>
<dbReference type="EMBL" id="JAFIRA010000033">
    <property type="protein sequence ID" value="MCJ2543640.1"/>
    <property type="molecule type" value="Genomic_DNA"/>
</dbReference>
<protein>
    <submittedName>
        <fullName evidence="1">Uncharacterized protein</fullName>
    </submittedName>
</protein>